<evidence type="ECO:0000313" key="11">
    <source>
        <dbReference type="Proteomes" id="UP000335636"/>
    </source>
</evidence>
<dbReference type="Proteomes" id="UP000335636">
    <property type="component" value="Unassembled WGS sequence"/>
</dbReference>
<evidence type="ECO:0000256" key="8">
    <source>
        <dbReference type="SAM" id="MobiDB-lite"/>
    </source>
</evidence>
<evidence type="ECO:0000256" key="2">
    <source>
        <dbReference type="ARBA" id="ARBA00022491"/>
    </source>
</evidence>
<keyword evidence="3" id="KW-0805">Transcription regulation</keyword>
<feature type="compositionally biased region" description="Basic and acidic residues" evidence="8">
    <location>
        <begin position="120"/>
        <end position="133"/>
    </location>
</feature>
<evidence type="ECO:0000256" key="6">
    <source>
        <dbReference type="ARBA" id="ARBA00023163"/>
    </source>
</evidence>
<feature type="non-terminal residue" evidence="10">
    <location>
        <position position="276"/>
    </location>
</feature>
<keyword evidence="2" id="KW-0678">Repressor</keyword>
<dbReference type="GO" id="GO:0000978">
    <property type="term" value="F:RNA polymerase II cis-regulatory region sequence-specific DNA binding"/>
    <property type="evidence" value="ECO:0007669"/>
    <property type="project" value="TreeGrafter"/>
</dbReference>
<sequence>MAGESSGSSVARCGEAQPPEGASVKASVSARWLSGLPRRAGVSLQRGSSLRPPCPAGGPSPCPLAPPRRPAPDAPAEQAAAASWGARARAARGAELSSAPGRPRRSPRGHALSNFAAAARGKEGGARGCERRPGSAATMPQLGGGGGCGSGSGAAGGGDDLGASDELIPFQDEGGEEQEPSSDSASAQRDLDEVKSSLVNESENQSSSSDSEAERRPQPARDSFQKPRDYFAEVRRPQDGAFFKGPPYPGYPFLMIPDLSSPYLSNGPLSPGGART</sequence>
<evidence type="ECO:0000256" key="3">
    <source>
        <dbReference type="ARBA" id="ARBA00023015"/>
    </source>
</evidence>
<keyword evidence="11" id="KW-1185">Reference proteome</keyword>
<dbReference type="InterPro" id="IPR027397">
    <property type="entry name" value="Catenin-bd_sf"/>
</dbReference>
<dbReference type="InterPro" id="IPR024940">
    <property type="entry name" value="TCF/LEF"/>
</dbReference>
<feature type="domain" description="CTNNB1 binding N-teminal" evidence="9">
    <location>
        <begin position="155"/>
        <end position="276"/>
    </location>
</feature>
<evidence type="ECO:0000256" key="7">
    <source>
        <dbReference type="ARBA" id="ARBA00023242"/>
    </source>
</evidence>
<accession>A0A5E4D4W2</accession>
<gene>
    <name evidence="10" type="ORF">MONAX_5E000498</name>
</gene>
<evidence type="ECO:0000313" key="10">
    <source>
        <dbReference type="EMBL" id="VTJ88009.1"/>
    </source>
</evidence>
<evidence type="ECO:0000259" key="9">
    <source>
        <dbReference type="Pfam" id="PF08347"/>
    </source>
</evidence>
<proteinExistence type="predicted"/>
<dbReference type="GO" id="GO:0060070">
    <property type="term" value="P:canonical Wnt signaling pathway"/>
    <property type="evidence" value="ECO:0007669"/>
    <property type="project" value="TreeGrafter"/>
</dbReference>
<dbReference type="EMBL" id="CABDUW010002783">
    <property type="protein sequence ID" value="VTJ88009.1"/>
    <property type="molecule type" value="Genomic_DNA"/>
</dbReference>
<feature type="compositionally biased region" description="Basic and acidic residues" evidence="8">
    <location>
        <begin position="212"/>
        <end position="238"/>
    </location>
</feature>
<dbReference type="GO" id="GO:0000785">
    <property type="term" value="C:chromatin"/>
    <property type="evidence" value="ECO:0007669"/>
    <property type="project" value="TreeGrafter"/>
</dbReference>
<protein>
    <recommendedName>
        <fullName evidence="9">CTNNB1 binding N-teminal domain-containing protein</fullName>
    </recommendedName>
</protein>
<dbReference type="AlphaFoldDB" id="A0A5E4D4W2"/>
<dbReference type="GO" id="GO:0000981">
    <property type="term" value="F:DNA-binding transcription factor activity, RNA polymerase II-specific"/>
    <property type="evidence" value="ECO:0007669"/>
    <property type="project" value="TreeGrafter"/>
</dbReference>
<dbReference type="Pfam" id="PF08347">
    <property type="entry name" value="CTNNB1_binding"/>
    <property type="match status" value="1"/>
</dbReference>
<evidence type="ECO:0000256" key="4">
    <source>
        <dbReference type="ARBA" id="ARBA00023125"/>
    </source>
</evidence>
<feature type="compositionally biased region" description="Low complexity" evidence="8">
    <location>
        <begin position="196"/>
        <end position="210"/>
    </location>
</feature>
<dbReference type="PANTHER" id="PTHR10373:SF25">
    <property type="entry name" value="TRANSCRIPTION FACTOR 7-LIKE 1"/>
    <property type="match status" value="1"/>
</dbReference>
<reference evidence="10" key="1">
    <citation type="submission" date="2019-04" db="EMBL/GenBank/DDBJ databases">
        <authorList>
            <person name="Alioto T."/>
            <person name="Alioto T."/>
        </authorList>
    </citation>
    <scope>NUCLEOTIDE SEQUENCE [LARGE SCALE GENOMIC DNA]</scope>
</reference>
<feature type="compositionally biased region" description="Gly residues" evidence="8">
    <location>
        <begin position="142"/>
        <end position="160"/>
    </location>
</feature>
<feature type="compositionally biased region" description="Low complexity" evidence="8">
    <location>
        <begin position="74"/>
        <end position="101"/>
    </location>
</feature>
<keyword evidence="7" id="KW-0539">Nucleus</keyword>
<comment type="subcellular location">
    <subcellularLocation>
        <location evidence="1">Nucleus</location>
    </subcellularLocation>
</comment>
<comment type="caution">
    <text evidence="10">The sequence shown here is derived from an EMBL/GenBank/DDBJ whole genome shotgun (WGS) entry which is preliminary data.</text>
</comment>
<dbReference type="Gene3D" id="4.10.900.10">
    <property type="entry name" value="TCF3-CBD (Catenin binding domain)"/>
    <property type="match status" value="1"/>
</dbReference>
<keyword evidence="5" id="KW-0010">Activator</keyword>
<evidence type="ECO:0000256" key="1">
    <source>
        <dbReference type="ARBA" id="ARBA00004123"/>
    </source>
</evidence>
<feature type="region of interest" description="Disordered" evidence="8">
    <location>
        <begin position="1"/>
        <end position="247"/>
    </location>
</feature>
<evidence type="ECO:0000256" key="5">
    <source>
        <dbReference type="ARBA" id="ARBA00023159"/>
    </source>
</evidence>
<organism evidence="10 11">
    <name type="scientific">Marmota monax</name>
    <name type="common">Woodchuck</name>
    <dbReference type="NCBI Taxonomy" id="9995"/>
    <lineage>
        <taxon>Eukaryota</taxon>
        <taxon>Metazoa</taxon>
        <taxon>Chordata</taxon>
        <taxon>Craniata</taxon>
        <taxon>Vertebrata</taxon>
        <taxon>Euteleostomi</taxon>
        <taxon>Mammalia</taxon>
        <taxon>Eutheria</taxon>
        <taxon>Euarchontoglires</taxon>
        <taxon>Glires</taxon>
        <taxon>Rodentia</taxon>
        <taxon>Sciuromorpha</taxon>
        <taxon>Sciuridae</taxon>
        <taxon>Xerinae</taxon>
        <taxon>Marmotini</taxon>
        <taxon>Marmota</taxon>
    </lineage>
</organism>
<keyword evidence="6" id="KW-0804">Transcription</keyword>
<feature type="compositionally biased region" description="Pro residues" evidence="8">
    <location>
        <begin position="52"/>
        <end position="73"/>
    </location>
</feature>
<name>A0A5E4D4W2_MARMO</name>
<dbReference type="GO" id="GO:1990907">
    <property type="term" value="C:beta-catenin-TCF complex"/>
    <property type="evidence" value="ECO:0007669"/>
    <property type="project" value="TreeGrafter"/>
</dbReference>
<keyword evidence="4" id="KW-0238">DNA-binding</keyword>
<dbReference type="InterPro" id="IPR013558">
    <property type="entry name" value="CTNNB1-bd_N"/>
</dbReference>
<dbReference type="PANTHER" id="PTHR10373">
    <property type="entry name" value="TRANSCRIPTION FACTOR 7 FAMILY MEMBER"/>
    <property type="match status" value="1"/>
</dbReference>